<keyword evidence="2" id="KW-0479">Metal-binding</keyword>
<dbReference type="SUPFAM" id="SSF57845">
    <property type="entry name" value="B-box zinc-binding domain"/>
    <property type="match status" value="1"/>
</dbReference>
<accession>A0A8B7Y3I7</accession>
<dbReference type="Gene3D" id="3.30.40.10">
    <property type="entry name" value="Zinc/RING finger domain, C3HC4 (zinc finger)"/>
    <property type="match status" value="1"/>
</dbReference>
<dbReference type="SMART" id="SM00184">
    <property type="entry name" value="RING"/>
    <property type="match status" value="2"/>
</dbReference>
<feature type="domain" description="B box-type" evidence="7">
    <location>
        <begin position="165"/>
        <end position="208"/>
    </location>
</feature>
<organism evidence="8 9">
    <name type="scientific">Acanthaster planci</name>
    <name type="common">Crown-of-thorns starfish</name>
    <dbReference type="NCBI Taxonomy" id="133434"/>
    <lineage>
        <taxon>Eukaryota</taxon>
        <taxon>Metazoa</taxon>
        <taxon>Echinodermata</taxon>
        <taxon>Eleutherozoa</taxon>
        <taxon>Asterozoa</taxon>
        <taxon>Asteroidea</taxon>
        <taxon>Valvatacea</taxon>
        <taxon>Valvatida</taxon>
        <taxon>Acanthasteridae</taxon>
        <taxon>Acanthaster</taxon>
    </lineage>
</organism>
<dbReference type="Gene3D" id="2.120.10.30">
    <property type="entry name" value="TolB, C-terminal domain"/>
    <property type="match status" value="1"/>
</dbReference>
<dbReference type="Gene3D" id="4.10.830.40">
    <property type="match status" value="1"/>
</dbReference>
<reference evidence="9" key="1">
    <citation type="submission" date="2025-08" db="UniProtKB">
        <authorList>
            <consortium name="RefSeq"/>
        </authorList>
    </citation>
    <scope>IDENTIFICATION</scope>
</reference>
<evidence type="ECO:0000259" key="7">
    <source>
        <dbReference type="PROSITE" id="PS50119"/>
    </source>
</evidence>
<dbReference type="PROSITE" id="PS50089">
    <property type="entry name" value="ZF_RING_2"/>
    <property type="match status" value="1"/>
</dbReference>
<dbReference type="AlphaFoldDB" id="A0A8B7Y3I7"/>
<dbReference type="RefSeq" id="XP_022087097.1">
    <property type="nucleotide sequence ID" value="XM_022231405.1"/>
</dbReference>
<evidence type="ECO:0000256" key="3">
    <source>
        <dbReference type="ARBA" id="ARBA00022771"/>
    </source>
</evidence>
<keyword evidence="1" id="KW-0597">Phosphoprotein</keyword>
<dbReference type="SMART" id="SM00336">
    <property type="entry name" value="BBOX"/>
    <property type="match status" value="2"/>
</dbReference>
<protein>
    <submittedName>
        <fullName evidence="9">E3 ubiquitin-protein ligase TRIM33-like</fullName>
    </submittedName>
</protein>
<dbReference type="PROSITE" id="PS00028">
    <property type="entry name" value="ZINC_FINGER_C2H2_1"/>
    <property type="match status" value="1"/>
</dbReference>
<proteinExistence type="predicted"/>
<evidence type="ECO:0000256" key="2">
    <source>
        <dbReference type="ARBA" id="ARBA00022723"/>
    </source>
</evidence>
<keyword evidence="3 5" id="KW-0863">Zinc-finger</keyword>
<feature type="domain" description="B box-type" evidence="7">
    <location>
        <begin position="102"/>
        <end position="149"/>
    </location>
</feature>
<dbReference type="InterPro" id="IPR013087">
    <property type="entry name" value="Znf_C2H2_type"/>
</dbReference>
<gene>
    <name evidence="9" type="primary">LOC110977358</name>
</gene>
<dbReference type="InterPro" id="IPR011042">
    <property type="entry name" value="6-blade_b-propeller_TolB-like"/>
</dbReference>
<dbReference type="Pfam" id="PF13445">
    <property type="entry name" value="zf-RING_UBOX"/>
    <property type="match status" value="1"/>
</dbReference>
<dbReference type="SUPFAM" id="SSF57850">
    <property type="entry name" value="RING/U-box"/>
    <property type="match status" value="1"/>
</dbReference>
<dbReference type="Gene3D" id="3.30.160.60">
    <property type="entry name" value="Classic Zinc Finger"/>
    <property type="match status" value="1"/>
</dbReference>
<dbReference type="OMA" id="SICHARY"/>
<dbReference type="GO" id="GO:0008270">
    <property type="term" value="F:zinc ion binding"/>
    <property type="evidence" value="ECO:0007669"/>
    <property type="project" value="UniProtKB-KW"/>
</dbReference>
<dbReference type="PANTHER" id="PTHR25462">
    <property type="entry name" value="BONUS, ISOFORM C-RELATED"/>
    <property type="match status" value="1"/>
</dbReference>
<dbReference type="InterPro" id="IPR017907">
    <property type="entry name" value="Znf_RING_CS"/>
</dbReference>
<evidence type="ECO:0000256" key="4">
    <source>
        <dbReference type="ARBA" id="ARBA00022833"/>
    </source>
</evidence>
<dbReference type="InterPro" id="IPR000315">
    <property type="entry name" value="Znf_B-box"/>
</dbReference>
<feature type="domain" description="RING-type" evidence="6">
    <location>
        <begin position="21"/>
        <end position="65"/>
    </location>
</feature>
<dbReference type="PANTHER" id="PTHR25462:SF296">
    <property type="entry name" value="MEIOTIC P26, ISOFORM F"/>
    <property type="match status" value="1"/>
</dbReference>
<evidence type="ECO:0000313" key="9">
    <source>
        <dbReference type="RefSeq" id="XP_022087097.1"/>
    </source>
</evidence>
<evidence type="ECO:0000256" key="1">
    <source>
        <dbReference type="ARBA" id="ARBA00022553"/>
    </source>
</evidence>
<name>A0A8B7Y3I7_ACAPL</name>
<dbReference type="KEGG" id="aplc:110977358"/>
<evidence type="ECO:0000259" key="6">
    <source>
        <dbReference type="PROSITE" id="PS50089"/>
    </source>
</evidence>
<dbReference type="PROSITE" id="PS50119">
    <property type="entry name" value="ZF_BBOX"/>
    <property type="match status" value="2"/>
</dbReference>
<keyword evidence="4" id="KW-0862">Zinc</keyword>
<dbReference type="CDD" id="cd19757">
    <property type="entry name" value="Bbox1"/>
    <property type="match status" value="1"/>
</dbReference>
<dbReference type="Proteomes" id="UP000694845">
    <property type="component" value="Unplaced"/>
</dbReference>
<dbReference type="SUPFAM" id="SSF101898">
    <property type="entry name" value="NHL repeat"/>
    <property type="match status" value="1"/>
</dbReference>
<dbReference type="InterPro" id="IPR013083">
    <property type="entry name" value="Znf_RING/FYVE/PHD"/>
</dbReference>
<dbReference type="Pfam" id="PF00643">
    <property type="entry name" value="zf-B_box"/>
    <property type="match status" value="2"/>
</dbReference>
<evidence type="ECO:0000313" key="8">
    <source>
        <dbReference type="Proteomes" id="UP000694845"/>
    </source>
</evidence>
<dbReference type="InterPro" id="IPR047153">
    <property type="entry name" value="TRIM45/56/19-like"/>
</dbReference>
<dbReference type="InterPro" id="IPR001841">
    <property type="entry name" value="Znf_RING"/>
</dbReference>
<dbReference type="InterPro" id="IPR027370">
    <property type="entry name" value="Znf-RING_euk"/>
</dbReference>
<evidence type="ECO:0000256" key="5">
    <source>
        <dbReference type="PROSITE-ProRule" id="PRU00024"/>
    </source>
</evidence>
<sequence length="616" mass="69473">MAAGMTVESVLGSIIQGHLECSICHTRYQEPKMLLCSHSFCLRCLQELKQTQSPNTNKLICPLCQRDTTLPKGGMMKLSTNYALVALMADVTKQEQLLQNEEAQVMCQACEEDKEAISRCMDCENYLCQECEKAHQRWAALRTHKLTSLADLNKDSSIQPVSTKSYISKCDSHPSQELCFYCNTCEQLICKVCSTSSHKEPVHSFVNFKTAIDICLYGARELVSNVVKYNSTNAAIQIPTNWESSRNRLSIMLARTKQQISQKAEMEVAQIRQKETQLLQQAHVAFRRKDKKLAEMIFAEHTMGRVQSDMTETNRLDILKLRQKLLHDYKDVIKELSDDLSPELSFISFAENQTEIELGNLLLKEKWTVMSNTNITGELIASLSTNDTVVVNEGQQKLTKLSPDCKILHICPISQLQGEDPSAVKLSVNFEVNKDNQFIILFESDVKIFNKEYQLLHQFSPGKEADIEGTPTCLAVDDNNLIAVGYKDKEFISLHNSDGSFIRTLPAPAIESYMTISNRCIIYTNASTKQLTSVDYEGNKRFVVQTYQGQVPHGVCCDRAGDIYIITSSNQVKHFSAEGKYIEILVSDLDSHLDVKFTPGGQLAMTGQSTRIYRRV</sequence>
<dbReference type="OrthoDB" id="6105938at2759"/>
<dbReference type="PROSITE" id="PS00518">
    <property type="entry name" value="ZF_RING_1"/>
    <property type="match status" value="1"/>
</dbReference>
<keyword evidence="8" id="KW-1185">Reference proteome</keyword>
<dbReference type="GeneID" id="110977358"/>